<reference evidence="3" key="1">
    <citation type="journal article" date="2018" name="Nat. Microbiol.">
        <title>Leveraging single-cell genomics to expand the fungal tree of life.</title>
        <authorList>
            <person name="Ahrendt S.R."/>
            <person name="Quandt C.A."/>
            <person name="Ciobanu D."/>
            <person name="Clum A."/>
            <person name="Salamov A."/>
            <person name="Andreopoulos B."/>
            <person name="Cheng J.F."/>
            <person name="Woyke T."/>
            <person name="Pelin A."/>
            <person name="Henrissat B."/>
            <person name="Reynolds N.K."/>
            <person name="Benny G.L."/>
            <person name="Smith M.E."/>
            <person name="James T.Y."/>
            <person name="Grigoriev I.V."/>
        </authorList>
    </citation>
    <scope>NUCLEOTIDE SEQUENCE [LARGE SCALE GENOMIC DNA]</scope>
</reference>
<proteinExistence type="predicted"/>
<evidence type="ECO:0000313" key="2">
    <source>
        <dbReference type="EMBL" id="RKO90764.1"/>
    </source>
</evidence>
<feature type="compositionally biased region" description="Acidic residues" evidence="1">
    <location>
        <begin position="116"/>
        <end position="143"/>
    </location>
</feature>
<sequence>MSTQMPSPQQNFPPGPPVRLPNLFAPVESPALQRSLYKDYLDRETKSLAEMQKLLTAQLEALRAEEQKYKDVYAACGAPAPHFPDRHKGEIREPTAEQVAENDIYLGEQALVPEDGGGDGDGDDDGDGDGGGDGGGEADEDESSGAGGNLDFNFNAPLDPDYETSYFWGEEEE</sequence>
<name>A0A4P9WDW4_9FUNG</name>
<evidence type="ECO:0000256" key="1">
    <source>
        <dbReference type="SAM" id="MobiDB-lite"/>
    </source>
</evidence>
<dbReference type="Proteomes" id="UP000269721">
    <property type="component" value="Unassembled WGS sequence"/>
</dbReference>
<gene>
    <name evidence="2" type="ORF">BDK51DRAFT_31348</name>
</gene>
<dbReference type="EMBL" id="KZ995394">
    <property type="protein sequence ID" value="RKO90764.1"/>
    <property type="molecule type" value="Genomic_DNA"/>
</dbReference>
<feature type="region of interest" description="Disordered" evidence="1">
    <location>
        <begin position="105"/>
        <end position="173"/>
    </location>
</feature>
<organism evidence="2 3">
    <name type="scientific">Blyttiomyces helicus</name>
    <dbReference type="NCBI Taxonomy" id="388810"/>
    <lineage>
        <taxon>Eukaryota</taxon>
        <taxon>Fungi</taxon>
        <taxon>Fungi incertae sedis</taxon>
        <taxon>Chytridiomycota</taxon>
        <taxon>Chytridiomycota incertae sedis</taxon>
        <taxon>Chytridiomycetes</taxon>
        <taxon>Chytridiomycetes incertae sedis</taxon>
        <taxon>Blyttiomyces</taxon>
    </lineage>
</organism>
<evidence type="ECO:0000313" key="3">
    <source>
        <dbReference type="Proteomes" id="UP000269721"/>
    </source>
</evidence>
<dbReference type="AlphaFoldDB" id="A0A4P9WDW4"/>
<accession>A0A4P9WDW4</accession>
<keyword evidence="3" id="KW-1185">Reference proteome</keyword>
<protein>
    <submittedName>
        <fullName evidence="2">Uncharacterized protein</fullName>
    </submittedName>
</protein>